<evidence type="ECO:0000256" key="4">
    <source>
        <dbReference type="ARBA" id="ARBA00022630"/>
    </source>
</evidence>
<evidence type="ECO:0000256" key="9">
    <source>
        <dbReference type="ARBA" id="ARBA00023221"/>
    </source>
</evidence>
<organism evidence="17 18">
    <name type="scientific">Faucicola osloensis</name>
    <name type="common">Moraxella osloensis</name>
    <dbReference type="NCBI Taxonomy" id="34062"/>
    <lineage>
        <taxon>Bacteria</taxon>
        <taxon>Pseudomonadati</taxon>
        <taxon>Pseudomonadota</taxon>
        <taxon>Gammaproteobacteria</taxon>
        <taxon>Moraxellales</taxon>
        <taxon>Moraxellaceae</taxon>
        <taxon>Faucicola</taxon>
    </lineage>
</organism>
<dbReference type="Pfam" id="PF13450">
    <property type="entry name" value="NAD_binding_8"/>
    <property type="match status" value="1"/>
</dbReference>
<dbReference type="InterPro" id="IPR017896">
    <property type="entry name" value="4Fe4S_Fe-S-bd"/>
</dbReference>
<keyword evidence="5" id="KW-0274">FAD</keyword>
<evidence type="ECO:0000313" key="18">
    <source>
        <dbReference type="Proteomes" id="UP000229340"/>
    </source>
</evidence>
<dbReference type="GO" id="GO:0008203">
    <property type="term" value="P:cholesterol metabolic process"/>
    <property type="evidence" value="ECO:0007669"/>
    <property type="project" value="UniProtKB-KW"/>
</dbReference>
<dbReference type="Proteomes" id="UP000229340">
    <property type="component" value="Chromosome"/>
</dbReference>
<dbReference type="InterPro" id="IPR036188">
    <property type="entry name" value="FAD/NAD-bd_sf"/>
</dbReference>
<sequence>MEGQSFDTDFLVIGSGFGGSVSAMRLTEKGYRVIIAEQGKHISPETMPKTVRDIKQFLWLPALKYKGFFSLQLFKHVMVLHGNAVGGGSITYANTLLQPADKIWQQGSWAGLHDWQAVMPQHYETAKRMLGVSQNKKVGNADLMLQKMANLSGVGDSFYLTDVGVYFSDHDKYAHPPVNGDPYFGGAGPKRSPCIGCGGCMVGCRYGAKNTLDKNYLYFAQKNGATLLAETKVTDIVPIADASKSPSDPAYQNGSQGYRVTLQSADKGEYQITTQQIVLSASSLGSQKLLFEQRHKGNMPHISPYLGKRIYTNAESLLGVRFLDDQHGAMSDGVAIGSGIYLGDGTHIEATRYPEGFNIASFLATLSNYKNGKKMSLLAWLWCFIAQFIVKPRQAWRAFRPHNMAKQSLILLCMQSTPYALEMRYQKSPWWRAWLGGRYHMQTHGKSIPAFIPKASAFAEQMATQMGGVGYGVLSEVFLNIPTTAHCMGGISLGNSAADGVVDKYHRLFNYQGFYVCDGGNISTNLGVNPSLTITALTEHAMSHIPYKSTQLPHAADTTRQNVTLVQKDASKIPA</sequence>
<gene>
    <name evidence="17" type="ORF">NP7_08525</name>
</gene>
<evidence type="ECO:0000256" key="10">
    <source>
        <dbReference type="ARBA" id="ARBA00023235"/>
    </source>
</evidence>
<dbReference type="GO" id="GO:0050660">
    <property type="term" value="F:flavin adenine dinucleotide binding"/>
    <property type="evidence" value="ECO:0007669"/>
    <property type="project" value="InterPro"/>
</dbReference>
<dbReference type="Gene3D" id="3.50.50.60">
    <property type="entry name" value="FAD/NAD(P)-binding domain"/>
    <property type="match status" value="3"/>
</dbReference>
<dbReference type="Pfam" id="PF05199">
    <property type="entry name" value="GMC_oxred_C"/>
    <property type="match status" value="1"/>
</dbReference>
<dbReference type="InterPro" id="IPR007867">
    <property type="entry name" value="GMC_OxRtase_C"/>
</dbReference>
<keyword evidence="7" id="KW-0443">Lipid metabolism</keyword>
<name>A0A2D2LW85_FAUOS</name>
<reference evidence="18" key="1">
    <citation type="submission" date="2017-11" db="EMBL/GenBank/DDBJ databases">
        <title>Complete genome sequence of Moraxella osloensis NP7 isolated from human skin.</title>
        <authorList>
            <person name="Lee K."/>
            <person name="Lim J.Y."/>
            <person name="Hwang I."/>
        </authorList>
    </citation>
    <scope>NUCLEOTIDE SEQUENCE [LARGE SCALE GENOMIC DNA]</scope>
    <source>
        <strain evidence="18">NP7</strain>
    </source>
</reference>
<dbReference type="GO" id="GO:0004769">
    <property type="term" value="F:steroid Delta-isomerase activity"/>
    <property type="evidence" value="ECO:0007669"/>
    <property type="project" value="UniProtKB-EC"/>
</dbReference>
<feature type="domain" description="4Fe-4S ferredoxin-type" evidence="16">
    <location>
        <begin position="185"/>
        <end position="214"/>
    </location>
</feature>
<keyword evidence="3" id="KW-0153">Cholesterol metabolism</keyword>
<dbReference type="PANTHER" id="PTHR47470:SF1">
    <property type="entry name" value="FAD-DEPENDENT OXIDOREDUCTASE 2 FAD BINDING DOMAIN-CONTAINING PROTEIN"/>
    <property type="match status" value="1"/>
</dbReference>
<dbReference type="EC" id="1.1.3.6" evidence="13"/>
<evidence type="ECO:0000256" key="8">
    <source>
        <dbReference type="ARBA" id="ARBA00023166"/>
    </source>
</evidence>
<accession>A0A2D2LW85</accession>
<comment type="similarity">
    <text evidence="2">Belongs to the GMC oxidoreductase family.</text>
</comment>
<dbReference type="Pfam" id="PF00732">
    <property type="entry name" value="GMC_oxred_N"/>
    <property type="match status" value="1"/>
</dbReference>
<dbReference type="AlphaFoldDB" id="A0A2D2LW85"/>
<dbReference type="InterPro" id="IPR000172">
    <property type="entry name" value="GMC_OxRdtase_N"/>
</dbReference>
<protein>
    <recommendedName>
        <fullName evidence="14">Cholesterol oxidase</fullName>
        <ecNumber evidence="13">1.1.3.6</ecNumber>
        <ecNumber evidence="11">5.3.3.1</ecNumber>
    </recommendedName>
    <alternativeName>
        <fullName evidence="15">Cholesterol isomerase</fullName>
    </alternativeName>
</protein>
<evidence type="ECO:0000256" key="5">
    <source>
        <dbReference type="ARBA" id="ARBA00022827"/>
    </source>
</evidence>
<dbReference type="EC" id="5.3.3.1" evidence="11"/>
<evidence type="ECO:0000256" key="11">
    <source>
        <dbReference type="ARBA" id="ARBA00038856"/>
    </source>
</evidence>
<comment type="cofactor">
    <cofactor evidence="1">
        <name>FAD</name>
        <dbReference type="ChEBI" id="CHEBI:57692"/>
    </cofactor>
</comment>
<evidence type="ECO:0000256" key="6">
    <source>
        <dbReference type="ARBA" id="ARBA00023002"/>
    </source>
</evidence>
<keyword evidence="9" id="KW-0753">Steroid metabolism</keyword>
<keyword evidence="8" id="KW-1207">Sterol metabolism</keyword>
<dbReference type="PROSITE" id="PS51379">
    <property type="entry name" value="4FE4S_FER_2"/>
    <property type="match status" value="1"/>
</dbReference>
<dbReference type="RefSeq" id="WP_100270476.1">
    <property type="nucleotide sequence ID" value="NZ_CP024443.1"/>
</dbReference>
<dbReference type="GO" id="GO:0016995">
    <property type="term" value="F:cholesterol oxidase activity"/>
    <property type="evidence" value="ECO:0007669"/>
    <property type="project" value="UniProtKB-EC"/>
</dbReference>
<dbReference type="InterPro" id="IPR052542">
    <property type="entry name" value="Cholesterol_Oxidase"/>
</dbReference>
<dbReference type="SUPFAM" id="SSF51905">
    <property type="entry name" value="FAD/NAD(P)-binding domain"/>
    <property type="match status" value="1"/>
</dbReference>
<dbReference type="PANTHER" id="PTHR47470">
    <property type="entry name" value="CHOLESTEROL OXIDASE"/>
    <property type="match status" value="1"/>
</dbReference>
<evidence type="ECO:0000256" key="3">
    <source>
        <dbReference type="ARBA" id="ARBA00022548"/>
    </source>
</evidence>
<evidence type="ECO:0000256" key="2">
    <source>
        <dbReference type="ARBA" id="ARBA00010790"/>
    </source>
</evidence>
<evidence type="ECO:0000256" key="7">
    <source>
        <dbReference type="ARBA" id="ARBA00023098"/>
    </source>
</evidence>
<keyword evidence="10" id="KW-0413">Isomerase</keyword>
<evidence type="ECO:0000256" key="1">
    <source>
        <dbReference type="ARBA" id="ARBA00001974"/>
    </source>
</evidence>
<evidence type="ECO:0000256" key="14">
    <source>
        <dbReference type="ARBA" id="ARBA00049744"/>
    </source>
</evidence>
<proteinExistence type="inferred from homology"/>
<evidence type="ECO:0000313" key="17">
    <source>
        <dbReference type="EMBL" id="ATR79289.1"/>
    </source>
</evidence>
<evidence type="ECO:0000256" key="15">
    <source>
        <dbReference type="ARBA" id="ARBA00049778"/>
    </source>
</evidence>
<evidence type="ECO:0000256" key="12">
    <source>
        <dbReference type="ARBA" id="ARBA00049645"/>
    </source>
</evidence>
<evidence type="ECO:0000259" key="16">
    <source>
        <dbReference type="PROSITE" id="PS51379"/>
    </source>
</evidence>
<keyword evidence="4" id="KW-0285">Flavoprotein</keyword>
<keyword evidence="6" id="KW-0560">Oxidoreductase</keyword>
<comment type="pathway">
    <text evidence="12">Steroid metabolism; cholesterol degradation.</text>
</comment>
<evidence type="ECO:0000256" key="13">
    <source>
        <dbReference type="ARBA" id="ARBA00049723"/>
    </source>
</evidence>
<dbReference type="EMBL" id="CP024443">
    <property type="protein sequence ID" value="ATR79289.1"/>
    <property type="molecule type" value="Genomic_DNA"/>
</dbReference>